<evidence type="ECO:0000256" key="4">
    <source>
        <dbReference type="ARBA" id="ARBA00022737"/>
    </source>
</evidence>
<organism evidence="10 11">
    <name type="scientific">Brassicogethes aeneus</name>
    <name type="common">Rape pollen beetle</name>
    <name type="synonym">Meligethes aeneus</name>
    <dbReference type="NCBI Taxonomy" id="1431903"/>
    <lineage>
        <taxon>Eukaryota</taxon>
        <taxon>Metazoa</taxon>
        <taxon>Ecdysozoa</taxon>
        <taxon>Arthropoda</taxon>
        <taxon>Hexapoda</taxon>
        <taxon>Insecta</taxon>
        <taxon>Pterygota</taxon>
        <taxon>Neoptera</taxon>
        <taxon>Endopterygota</taxon>
        <taxon>Coleoptera</taxon>
        <taxon>Polyphaga</taxon>
        <taxon>Cucujiformia</taxon>
        <taxon>Nitidulidae</taxon>
        <taxon>Meligethinae</taxon>
        <taxon>Brassicogethes</taxon>
    </lineage>
</organism>
<dbReference type="PROSITE" id="PS50082">
    <property type="entry name" value="WD_REPEATS_2"/>
    <property type="match status" value="3"/>
</dbReference>
<evidence type="ECO:0000313" key="10">
    <source>
        <dbReference type="EMBL" id="CAH0555565.1"/>
    </source>
</evidence>
<dbReference type="SMART" id="SM00320">
    <property type="entry name" value="WD40"/>
    <property type="match status" value="6"/>
</dbReference>
<keyword evidence="2 8" id="KW-0853">WD repeat</keyword>
<dbReference type="InterPro" id="IPR036322">
    <property type="entry name" value="WD40_repeat_dom_sf"/>
</dbReference>
<evidence type="ECO:0000256" key="3">
    <source>
        <dbReference type="ARBA" id="ARBA00022723"/>
    </source>
</evidence>
<protein>
    <recommendedName>
        <fullName evidence="7">GATOR2 complex protein WDR24</fullName>
    </recommendedName>
</protein>
<feature type="repeat" description="WD" evidence="8">
    <location>
        <begin position="186"/>
        <end position="227"/>
    </location>
</feature>
<dbReference type="InterPro" id="IPR037590">
    <property type="entry name" value="WDR24"/>
</dbReference>
<dbReference type="GO" id="GO:0061700">
    <property type="term" value="C:GATOR2 complex"/>
    <property type="evidence" value="ECO:0007669"/>
    <property type="project" value="TreeGrafter"/>
</dbReference>
<evidence type="ECO:0000256" key="8">
    <source>
        <dbReference type="PROSITE-ProRule" id="PRU00221"/>
    </source>
</evidence>
<dbReference type="GO" id="GO:0005774">
    <property type="term" value="C:vacuolar membrane"/>
    <property type="evidence" value="ECO:0007669"/>
    <property type="project" value="TreeGrafter"/>
</dbReference>
<keyword evidence="4" id="KW-0677">Repeat</keyword>
<keyword evidence="6" id="KW-0862">Zinc</keyword>
<proteinExistence type="inferred from homology"/>
<keyword evidence="5" id="KW-0863">Zinc-finger</keyword>
<feature type="compositionally biased region" description="Acidic residues" evidence="9">
    <location>
        <begin position="456"/>
        <end position="468"/>
    </location>
</feature>
<evidence type="ECO:0000256" key="6">
    <source>
        <dbReference type="ARBA" id="ARBA00022833"/>
    </source>
</evidence>
<dbReference type="EMBL" id="OV121135">
    <property type="protein sequence ID" value="CAH0555565.1"/>
    <property type="molecule type" value="Genomic_DNA"/>
</dbReference>
<feature type="region of interest" description="Disordered" evidence="9">
    <location>
        <begin position="456"/>
        <end position="480"/>
    </location>
</feature>
<evidence type="ECO:0000256" key="2">
    <source>
        <dbReference type="ARBA" id="ARBA00022574"/>
    </source>
</evidence>
<evidence type="ECO:0000256" key="5">
    <source>
        <dbReference type="ARBA" id="ARBA00022771"/>
    </source>
</evidence>
<dbReference type="Gene3D" id="2.130.10.10">
    <property type="entry name" value="YVTN repeat-like/Quinoprotein amine dehydrogenase"/>
    <property type="match status" value="2"/>
</dbReference>
<dbReference type="GO" id="GO:1904263">
    <property type="term" value="P:positive regulation of TORC1 signaling"/>
    <property type="evidence" value="ECO:0007669"/>
    <property type="project" value="TreeGrafter"/>
</dbReference>
<accession>A0A9P0B740</accession>
<dbReference type="PANTHER" id="PTHR46200:SF1">
    <property type="entry name" value="GATOR COMPLEX PROTEIN WDR24"/>
    <property type="match status" value="1"/>
</dbReference>
<name>A0A9P0B740_BRAAE</name>
<dbReference type="InterPro" id="IPR001680">
    <property type="entry name" value="WD40_rpt"/>
</dbReference>
<dbReference type="Pfam" id="PF00400">
    <property type="entry name" value="WD40"/>
    <property type="match status" value="3"/>
</dbReference>
<dbReference type="CDD" id="cd00200">
    <property type="entry name" value="WD40"/>
    <property type="match status" value="1"/>
</dbReference>
<evidence type="ECO:0000256" key="7">
    <source>
        <dbReference type="ARBA" id="ARBA00040269"/>
    </source>
</evidence>
<dbReference type="InterPro" id="IPR019775">
    <property type="entry name" value="WD40_repeat_CS"/>
</dbReference>
<evidence type="ECO:0000313" key="11">
    <source>
        <dbReference type="Proteomes" id="UP001154078"/>
    </source>
</evidence>
<feature type="repeat" description="WD" evidence="8">
    <location>
        <begin position="142"/>
        <end position="184"/>
    </location>
</feature>
<reference evidence="10" key="1">
    <citation type="submission" date="2021-12" db="EMBL/GenBank/DDBJ databases">
        <authorList>
            <person name="King R."/>
        </authorList>
    </citation>
    <scope>NUCLEOTIDE SEQUENCE</scope>
</reference>
<feature type="repeat" description="WD" evidence="8">
    <location>
        <begin position="99"/>
        <end position="141"/>
    </location>
</feature>
<dbReference type="CDD" id="cd16693">
    <property type="entry name" value="mRING-H2-C3H3C2_WDR24"/>
    <property type="match status" value="1"/>
</dbReference>
<dbReference type="SUPFAM" id="SSF50978">
    <property type="entry name" value="WD40 repeat-like"/>
    <property type="match status" value="1"/>
</dbReference>
<evidence type="ECO:0000256" key="1">
    <source>
        <dbReference type="ARBA" id="ARBA00008134"/>
    </source>
</evidence>
<dbReference type="GO" id="GO:0005829">
    <property type="term" value="C:cytosol"/>
    <property type="evidence" value="ECO:0007669"/>
    <property type="project" value="TreeGrafter"/>
</dbReference>
<keyword evidence="3" id="KW-0479">Metal-binding</keyword>
<dbReference type="PANTHER" id="PTHR46200">
    <property type="entry name" value="GATOR COMPLEX PROTEIN WDR24"/>
    <property type="match status" value="1"/>
</dbReference>
<sequence>MGTFYVQQEGPLSALALNRDNTQVAVGGRNVFKVYSIEENKFKEIINLRASKHLNQGFSCNDISWSALDDQYLATAATNGHVCVWNLMKSGKAMQEQDYQDHRRTVNKVNFHATEPFKLISGSQDGTMRYFDIRVNSAVSVFISNTESVRDVQFSPHNPFAFAAVSDNGSVQLWDIRKPDRLQQQFTAHSGPVFACDWHPEASWLATASRDRTIKVWDLQTNKPTLEYTIHTIASIGHVKWRPQRKFHISSCALVVDCSINIWDVRRPYIPLATFNEHRDIASRVAWKGEPHCFLSSSRDCTLYQHNFNDANRPASKANPQSVCFNNKGEVLFAQKVPIVVTSTVTSNPITKATSMMRKISNTQSFDTFHQASSTLQEFTGINKGSTQPHDADSELFVNLAKKYVLQGRSVSEVCDHNAAVAREYGKSYMYVIWKIIKTMYGEEFIQNSNFTDCYEPDFKEEDEESPEEDNRNDKNKPQTPILELEEEYDQLSLCGDTPLAQFSGGDESGETENEDQVDHIGIYNYINFRSCLPKGDFSFGENELDMEIDGISTGSFSEYHNGFKSYNQITPQELKDADYCAFPSEAFPIRHEIRDRSPPPEQFPNRISPELPEEPIATIIEEPLSMHTLCVKKPKKKSVWDPSSLVIDALKFHADMGDVQSAACILIVIGENRKKLEGLKKHVQEVWLLGYIEQLNRYKLWNEAARVIKLAWLPSVYSLNQQSTRINTNCTKCSKPLQRTGWLCDRCHSSEPALCCICHQVSKGLYSWCQGCSHGGHVAHLKQWFATNKKCPTGCGHSCEFG</sequence>
<evidence type="ECO:0000256" key="9">
    <source>
        <dbReference type="SAM" id="MobiDB-lite"/>
    </source>
</evidence>
<dbReference type="Proteomes" id="UP001154078">
    <property type="component" value="Chromosome 4"/>
</dbReference>
<dbReference type="AlphaFoldDB" id="A0A9P0B740"/>
<comment type="similarity">
    <text evidence="1">Belongs to the WD repeat WDR24 family.</text>
</comment>
<gene>
    <name evidence="10" type="ORF">MELIAE_LOCUS6909</name>
</gene>
<dbReference type="OrthoDB" id="60955at2759"/>
<dbReference type="GO" id="GO:0008270">
    <property type="term" value="F:zinc ion binding"/>
    <property type="evidence" value="ECO:0007669"/>
    <property type="project" value="UniProtKB-KW"/>
</dbReference>
<dbReference type="GO" id="GO:0016239">
    <property type="term" value="P:positive regulation of macroautophagy"/>
    <property type="evidence" value="ECO:0007669"/>
    <property type="project" value="TreeGrafter"/>
</dbReference>
<dbReference type="GO" id="GO:0034198">
    <property type="term" value="P:cellular response to amino acid starvation"/>
    <property type="evidence" value="ECO:0007669"/>
    <property type="project" value="TreeGrafter"/>
</dbReference>
<dbReference type="InterPro" id="IPR015943">
    <property type="entry name" value="WD40/YVTN_repeat-like_dom_sf"/>
</dbReference>
<dbReference type="PROSITE" id="PS00678">
    <property type="entry name" value="WD_REPEATS_1"/>
    <property type="match status" value="1"/>
</dbReference>
<keyword evidence="11" id="KW-1185">Reference proteome</keyword>
<dbReference type="PROSITE" id="PS50294">
    <property type="entry name" value="WD_REPEATS_REGION"/>
    <property type="match status" value="1"/>
</dbReference>